<dbReference type="eggNOG" id="COG0716">
    <property type="taxonomic scope" value="Bacteria"/>
</dbReference>
<keyword evidence="2" id="KW-1185">Reference proteome</keyword>
<dbReference type="EMBL" id="AQQX01000004">
    <property type="protein sequence ID" value="KGM48373.1"/>
    <property type="molecule type" value="Genomic_DNA"/>
</dbReference>
<dbReference type="AlphaFoldDB" id="A0A0A0EE98"/>
<gene>
    <name evidence="1" type="ORF">ATO9_12045</name>
</gene>
<protein>
    <recommendedName>
        <fullName evidence="3">Flavodoxin</fullName>
    </recommendedName>
</protein>
<dbReference type="SUPFAM" id="SSF52218">
    <property type="entry name" value="Flavoproteins"/>
    <property type="match status" value="1"/>
</dbReference>
<sequence length="176" mass="19472">MTIRILCYSLTGNTRHVAEDLGRALDAPVHLMEAPGPEKPGLWSILKLGYRVMTRARARVRVPEIDWAASETLILGGPVWMGRLSVPMRTWLETRPALPDRVALLITSGSAERPETLIEEFTRLTGRVPVAVLHVPEAAVKAADFAQPVASFCREVLGRSEREVADAPQPDREMVE</sequence>
<evidence type="ECO:0000313" key="2">
    <source>
        <dbReference type="Proteomes" id="UP000030004"/>
    </source>
</evidence>
<dbReference type="InterPro" id="IPR029039">
    <property type="entry name" value="Flavoprotein-like_sf"/>
</dbReference>
<dbReference type="Gene3D" id="3.40.50.360">
    <property type="match status" value="1"/>
</dbReference>
<dbReference type="Proteomes" id="UP000030004">
    <property type="component" value="Unassembled WGS sequence"/>
</dbReference>
<reference evidence="1 2" key="1">
    <citation type="journal article" date="2015" name="Antonie Van Leeuwenhoek">
        <title>Pseudooceanicola atlanticus gen. nov. sp. nov., isolated from surface seawater of the Atlantic Ocean and reclassification of Oceanicola batsensis, Oceanicola marinus, Oceanicola nitratireducens, Oceanicola nanhaiensis, Oceanicola antarcticus and Oceanicola flagellatus, as Pseudooceanicola batsensis comb. nov., Pseudooceanicola marinus comb. nov., Pseudooceanicola nitratireducens comb. nov., Pseudooceanicola nanhaiensis comb. nov., Pseudooceanicola antarcticus comb. nov., and Pseudooceanicola flagellatus comb. nov.</title>
        <authorList>
            <person name="Lai Q."/>
            <person name="Li G."/>
            <person name="Liu X."/>
            <person name="Du Y."/>
            <person name="Sun F."/>
            <person name="Shao Z."/>
        </authorList>
    </citation>
    <scope>NUCLEOTIDE SEQUENCE [LARGE SCALE GENOMIC DNA]</scope>
    <source>
        <strain evidence="1 2">22II-s11g</strain>
    </source>
</reference>
<proteinExistence type="predicted"/>
<dbReference type="STRING" id="1461694.ATO9_12045"/>
<dbReference type="OrthoDB" id="9806505at2"/>
<name>A0A0A0EE98_9RHOB</name>
<evidence type="ECO:0008006" key="3">
    <source>
        <dbReference type="Google" id="ProtNLM"/>
    </source>
</evidence>
<organism evidence="1 2">
    <name type="scientific">Pseudooceanicola atlanticus</name>
    <dbReference type="NCBI Taxonomy" id="1461694"/>
    <lineage>
        <taxon>Bacteria</taxon>
        <taxon>Pseudomonadati</taxon>
        <taxon>Pseudomonadota</taxon>
        <taxon>Alphaproteobacteria</taxon>
        <taxon>Rhodobacterales</taxon>
        <taxon>Paracoccaceae</taxon>
        <taxon>Pseudooceanicola</taxon>
    </lineage>
</organism>
<dbReference type="RefSeq" id="WP_043749073.1">
    <property type="nucleotide sequence ID" value="NZ_AQQX01000004.1"/>
</dbReference>
<comment type="caution">
    <text evidence="1">The sequence shown here is derived from an EMBL/GenBank/DDBJ whole genome shotgun (WGS) entry which is preliminary data.</text>
</comment>
<accession>A0A0A0EE98</accession>
<evidence type="ECO:0000313" key="1">
    <source>
        <dbReference type="EMBL" id="KGM48373.1"/>
    </source>
</evidence>